<organism evidence="3 4">
    <name type="scientific">Insulibacter thermoxylanivorax</name>
    <dbReference type="NCBI Taxonomy" id="2749268"/>
    <lineage>
        <taxon>Bacteria</taxon>
        <taxon>Bacillati</taxon>
        <taxon>Bacillota</taxon>
        <taxon>Bacilli</taxon>
        <taxon>Bacillales</taxon>
        <taxon>Paenibacillaceae</taxon>
        <taxon>Insulibacter</taxon>
    </lineage>
</organism>
<feature type="domain" description="Bacterial type II secretion system protein E" evidence="2">
    <location>
        <begin position="217"/>
        <end position="231"/>
    </location>
</feature>
<dbReference type="SUPFAM" id="SSF52540">
    <property type="entry name" value="P-loop containing nucleoside triphosphate hydrolases"/>
    <property type="match status" value="1"/>
</dbReference>
<evidence type="ECO:0000313" key="3">
    <source>
        <dbReference type="EMBL" id="GFR38355.1"/>
    </source>
</evidence>
<evidence type="ECO:0000259" key="2">
    <source>
        <dbReference type="PROSITE" id="PS00662"/>
    </source>
</evidence>
<reference evidence="3" key="2">
    <citation type="journal article" date="2021" name="Data Brief">
        <title>Draft genome sequence data of the facultative, thermophilic, xylanolytic bacterium Paenibacillus sp. strain DA-C8.</title>
        <authorList>
            <person name="Chhe C."/>
            <person name="Uke A."/>
            <person name="Baramee S."/>
            <person name="Ungkulpasvich U."/>
            <person name="Tachaapaikoon C."/>
            <person name="Pason P."/>
            <person name="Waeonukul R."/>
            <person name="Ratanakhanokchai K."/>
            <person name="Kosugi A."/>
        </authorList>
    </citation>
    <scope>NUCLEOTIDE SEQUENCE</scope>
    <source>
        <strain evidence="3">DA-C8</strain>
    </source>
</reference>
<comment type="caution">
    <text evidence="3">The sequence shown here is derived from an EMBL/GenBank/DDBJ whole genome shotgun (WGS) entry which is preliminary data.</text>
</comment>
<evidence type="ECO:0000256" key="1">
    <source>
        <dbReference type="ARBA" id="ARBA00006611"/>
    </source>
</evidence>
<dbReference type="InterPro" id="IPR001482">
    <property type="entry name" value="T2SS/T4SS_dom"/>
</dbReference>
<dbReference type="NCBIfam" id="TIGR01420">
    <property type="entry name" value="pilT_fam"/>
    <property type="match status" value="1"/>
</dbReference>
<accession>A0A916QD62</accession>
<dbReference type="CDD" id="cd01131">
    <property type="entry name" value="PilT"/>
    <property type="match status" value="1"/>
</dbReference>
<dbReference type="PANTHER" id="PTHR30486">
    <property type="entry name" value="TWITCHING MOTILITY PROTEIN PILT"/>
    <property type="match status" value="1"/>
</dbReference>
<keyword evidence="4" id="KW-1185">Reference proteome</keyword>
<dbReference type="InterPro" id="IPR006321">
    <property type="entry name" value="PilT/PilU"/>
</dbReference>
<dbReference type="Gene3D" id="3.30.450.90">
    <property type="match status" value="1"/>
</dbReference>
<dbReference type="AlphaFoldDB" id="A0A916QD62"/>
<dbReference type="PROSITE" id="PS00662">
    <property type="entry name" value="T2SP_E"/>
    <property type="match status" value="1"/>
</dbReference>
<dbReference type="SMART" id="SM00382">
    <property type="entry name" value="AAA"/>
    <property type="match status" value="1"/>
</dbReference>
<dbReference type="EMBL" id="BMAQ01000017">
    <property type="protein sequence ID" value="GFR38355.1"/>
    <property type="molecule type" value="Genomic_DNA"/>
</dbReference>
<dbReference type="InterPro" id="IPR027417">
    <property type="entry name" value="P-loop_NTPase"/>
</dbReference>
<comment type="similarity">
    <text evidence="1">Belongs to the GSP E family.</text>
</comment>
<dbReference type="Proteomes" id="UP000654993">
    <property type="component" value="Unassembled WGS sequence"/>
</dbReference>
<dbReference type="Pfam" id="PF00437">
    <property type="entry name" value="T2SSE"/>
    <property type="match status" value="1"/>
</dbReference>
<name>A0A916QD62_9BACL</name>
<sequence length="369" mass="41487">MEIYIDNFDMEEDGYGHTSVQSSAPSIRELLQMAYEAGASDLHINVGTEPMMRLNGRLYKVINHILTASETERMAEDVLNEKQLEELKEYGEVDFSIEIPGLSRYRGNAFRQKRVTNLAFRVLSNRIPSLDNLQLPEVVKQFANKMQGLMLVTGPTGSGKSTTLAAIIDYINETQNKHIITLEDPIEYLHVSKNSLVVQREVGTDTQSFARGLRAALRQDPDVILVGEMRDLETIRTAITAAETGHLVLATLHTPDAPQTVDRIIDVFPTEQQRQIRIQLASVLISVLSQRLIPRIDQSGRELAIELLINTPAVANLIRQEKIYQIKSVMQTNRDIGMITMGASIKQLVERGLVYRDALNEYLMSIGEE</sequence>
<proteinExistence type="inferred from homology"/>
<dbReference type="InterPro" id="IPR050921">
    <property type="entry name" value="T4SS_GSP_E_ATPase"/>
</dbReference>
<reference evidence="3" key="1">
    <citation type="submission" date="2020-08" db="EMBL/GenBank/DDBJ databases">
        <authorList>
            <person name="Uke A."/>
            <person name="Chhe C."/>
            <person name="Baramee S."/>
            <person name="Kosugi A."/>
        </authorList>
    </citation>
    <scope>NUCLEOTIDE SEQUENCE</scope>
    <source>
        <strain evidence="3">DA-C8</strain>
    </source>
</reference>
<dbReference type="InterPro" id="IPR003593">
    <property type="entry name" value="AAA+_ATPase"/>
</dbReference>
<evidence type="ECO:0000313" key="4">
    <source>
        <dbReference type="Proteomes" id="UP000654993"/>
    </source>
</evidence>
<dbReference type="GO" id="GO:0005524">
    <property type="term" value="F:ATP binding"/>
    <property type="evidence" value="ECO:0007669"/>
    <property type="project" value="InterPro"/>
</dbReference>
<dbReference type="GO" id="GO:0016887">
    <property type="term" value="F:ATP hydrolysis activity"/>
    <property type="evidence" value="ECO:0007669"/>
    <property type="project" value="InterPro"/>
</dbReference>
<gene>
    <name evidence="3" type="ORF">PRECH8_16510</name>
</gene>
<protein>
    <submittedName>
        <fullName evidence="3">Twitching motility protein PilT</fullName>
    </submittedName>
</protein>
<dbReference type="Gene3D" id="3.40.50.300">
    <property type="entry name" value="P-loop containing nucleotide triphosphate hydrolases"/>
    <property type="match status" value="1"/>
</dbReference>